<sequence>MCHPCQVDRVRRRVTDVAQRAFVLTMSPTSFYRRPNSEKYEEFAYANYEVLTKTLFVLYMFVMPIMMINILIAMMGNTYTTVIAQAEKA</sequence>
<evidence type="ECO:0000256" key="5">
    <source>
        <dbReference type="ARBA" id="ARBA00023136"/>
    </source>
</evidence>
<dbReference type="GO" id="GO:0098703">
    <property type="term" value="P:calcium ion import across plasma membrane"/>
    <property type="evidence" value="ECO:0007669"/>
    <property type="project" value="TreeGrafter"/>
</dbReference>
<dbReference type="Pfam" id="PF08016">
    <property type="entry name" value="PKD_channel"/>
    <property type="match status" value="1"/>
</dbReference>
<evidence type="ECO:0000259" key="7">
    <source>
        <dbReference type="Pfam" id="PF08016"/>
    </source>
</evidence>
<evidence type="ECO:0000256" key="1">
    <source>
        <dbReference type="ARBA" id="ARBA00004141"/>
    </source>
</evidence>
<evidence type="ECO:0000256" key="2">
    <source>
        <dbReference type="ARBA" id="ARBA00022692"/>
    </source>
</evidence>
<evidence type="ECO:0000256" key="4">
    <source>
        <dbReference type="ARBA" id="ARBA00022989"/>
    </source>
</evidence>
<dbReference type="GO" id="GO:0005886">
    <property type="term" value="C:plasma membrane"/>
    <property type="evidence" value="ECO:0007669"/>
    <property type="project" value="TreeGrafter"/>
</dbReference>
<dbReference type="GO" id="GO:0005262">
    <property type="term" value="F:calcium channel activity"/>
    <property type="evidence" value="ECO:0007669"/>
    <property type="project" value="TreeGrafter"/>
</dbReference>
<dbReference type="PANTHER" id="PTHR10582">
    <property type="entry name" value="TRANSIENT RECEPTOR POTENTIAL ION CHANNEL PROTEIN"/>
    <property type="match status" value="1"/>
</dbReference>
<keyword evidence="9" id="KW-1185">Reference proteome</keyword>
<evidence type="ECO:0000313" key="10">
    <source>
        <dbReference type="WBParaSite" id="HPBE_0002351201-mRNA-1"/>
    </source>
</evidence>
<dbReference type="EMBL" id="UZAH01035148">
    <property type="protein sequence ID" value="VDP39294.1"/>
    <property type="molecule type" value="Genomic_DNA"/>
</dbReference>
<dbReference type="OrthoDB" id="5867234at2759"/>
<evidence type="ECO:0000256" key="3">
    <source>
        <dbReference type="ARBA" id="ARBA00022737"/>
    </source>
</evidence>
<feature type="domain" description="Polycystin cation channel PKD1/PKD2" evidence="7">
    <location>
        <begin position="34"/>
        <end position="82"/>
    </location>
</feature>
<keyword evidence="3" id="KW-0677">Repeat</keyword>
<accession>A0A183GLE2</accession>
<gene>
    <name evidence="8" type="ORF">HPBE_LOCUS23511</name>
</gene>
<name>A0A183GLE2_HELPZ</name>
<dbReference type="InterPro" id="IPR013122">
    <property type="entry name" value="PKD1_2_channel"/>
</dbReference>
<accession>A0A3P8E470</accession>
<reference evidence="10" key="2">
    <citation type="submission" date="2019-09" db="UniProtKB">
        <authorList>
            <consortium name="WormBaseParasite"/>
        </authorList>
    </citation>
    <scope>IDENTIFICATION</scope>
</reference>
<reference evidence="8 9" key="1">
    <citation type="submission" date="2018-11" db="EMBL/GenBank/DDBJ databases">
        <authorList>
            <consortium name="Pathogen Informatics"/>
        </authorList>
    </citation>
    <scope>NUCLEOTIDE SEQUENCE [LARGE SCALE GENOMIC DNA]</scope>
</reference>
<protein>
    <submittedName>
        <fullName evidence="10">Ion_trans domain-containing protein</fullName>
    </submittedName>
</protein>
<keyword evidence="2 6" id="KW-0812">Transmembrane</keyword>
<dbReference type="WBParaSite" id="HPBE_0002351201-mRNA-1">
    <property type="protein sequence ID" value="HPBE_0002351201-mRNA-1"/>
    <property type="gene ID" value="HPBE_0002351201"/>
</dbReference>
<evidence type="ECO:0000313" key="9">
    <source>
        <dbReference type="Proteomes" id="UP000050761"/>
    </source>
</evidence>
<keyword evidence="5 6" id="KW-0472">Membrane</keyword>
<dbReference type="AlphaFoldDB" id="A0A183GLE2"/>
<keyword evidence="4 6" id="KW-1133">Transmembrane helix</keyword>
<dbReference type="Proteomes" id="UP000050761">
    <property type="component" value="Unassembled WGS sequence"/>
</dbReference>
<evidence type="ECO:0000313" key="8">
    <source>
        <dbReference type="EMBL" id="VDP39294.1"/>
    </source>
</evidence>
<comment type="subcellular location">
    <subcellularLocation>
        <location evidence="1">Membrane</location>
        <topology evidence="1">Multi-pass membrane protein</topology>
    </subcellularLocation>
</comment>
<proteinExistence type="predicted"/>
<dbReference type="InterPro" id="IPR024862">
    <property type="entry name" value="TRPV"/>
</dbReference>
<dbReference type="PANTHER" id="PTHR10582:SF2">
    <property type="entry name" value="INACTIVE"/>
    <property type="match status" value="1"/>
</dbReference>
<feature type="transmembrane region" description="Helical" evidence="6">
    <location>
        <begin position="56"/>
        <end position="75"/>
    </location>
</feature>
<evidence type="ECO:0000256" key="6">
    <source>
        <dbReference type="SAM" id="Phobius"/>
    </source>
</evidence>
<organism evidence="9 10">
    <name type="scientific">Heligmosomoides polygyrus</name>
    <name type="common">Parasitic roundworm</name>
    <dbReference type="NCBI Taxonomy" id="6339"/>
    <lineage>
        <taxon>Eukaryota</taxon>
        <taxon>Metazoa</taxon>
        <taxon>Ecdysozoa</taxon>
        <taxon>Nematoda</taxon>
        <taxon>Chromadorea</taxon>
        <taxon>Rhabditida</taxon>
        <taxon>Rhabditina</taxon>
        <taxon>Rhabditomorpha</taxon>
        <taxon>Strongyloidea</taxon>
        <taxon>Heligmosomidae</taxon>
        <taxon>Heligmosomoides</taxon>
    </lineage>
</organism>